<dbReference type="EMBL" id="QZAS01000032">
    <property type="protein sequence ID" value="THX03529.1"/>
    <property type="molecule type" value="Genomic_DNA"/>
</dbReference>
<reference evidence="2" key="1">
    <citation type="submission" date="2018-10" db="EMBL/GenBank/DDBJ databases">
        <title>Fifty Aureobasidium pullulans genomes reveal a recombining polyextremotolerant generalist.</title>
        <authorList>
            <person name="Gostincar C."/>
            <person name="Turk M."/>
            <person name="Zajc J."/>
            <person name="Gunde-Cimerman N."/>
        </authorList>
    </citation>
    <scope>NUCLEOTIDE SEQUENCE [LARGE SCALE GENOMIC DNA]</scope>
    <source>
        <strain evidence="2">EXF-10085</strain>
    </source>
</reference>
<feature type="compositionally biased region" description="Acidic residues" evidence="1">
    <location>
        <begin position="183"/>
        <end position="216"/>
    </location>
</feature>
<evidence type="ECO:0000256" key="1">
    <source>
        <dbReference type="SAM" id="MobiDB-lite"/>
    </source>
</evidence>
<protein>
    <submittedName>
        <fullName evidence="2">Uncharacterized protein</fullName>
    </submittedName>
</protein>
<gene>
    <name evidence="2" type="ORF">D6D13_07693</name>
</gene>
<sequence length="350" mass="39581">MHVYESKAGTLYSRTGRISPSPPPPPPPPSPSSPDLLTNSFEPQIRQTILTIISAVHTTNLAISTYRNLCISNMHKITAIKTLSRTADAVAIASLRKKYAQLIIAEMKMCREVEGMKQGVVMLRLDLAELHELNGSAEERRNDDVEGEGWMPNIGLLRAREGVADESQGGGSADAWVYDLEEGEEDYERGSEDECYDGDSDETCDEEEEGDDDAAPIEDPITGLDGRYLNWIQEWQTSENRQMLITLLGTDSPTPPPDEMLSSNSPPFDEHRASYNRLEQAFGRDFEHNTSITEHEDLSIAVKWQYEQPEQKKSINIDNIYHWIGKYFQTVRQTRKRIDKLIISHKKGRL</sequence>
<comment type="caution">
    <text evidence="2">The sequence shown here is derived from an EMBL/GenBank/DDBJ whole genome shotgun (WGS) entry which is preliminary data.</text>
</comment>
<dbReference type="AlphaFoldDB" id="A0A4S9CA79"/>
<accession>A0A4S9CA79</accession>
<feature type="region of interest" description="Disordered" evidence="1">
    <location>
        <begin position="1"/>
        <end position="39"/>
    </location>
</feature>
<organism evidence="2">
    <name type="scientific">Aureobasidium pullulans</name>
    <name type="common">Black yeast</name>
    <name type="synonym">Pullularia pullulans</name>
    <dbReference type="NCBI Taxonomy" id="5580"/>
    <lineage>
        <taxon>Eukaryota</taxon>
        <taxon>Fungi</taxon>
        <taxon>Dikarya</taxon>
        <taxon>Ascomycota</taxon>
        <taxon>Pezizomycotina</taxon>
        <taxon>Dothideomycetes</taxon>
        <taxon>Dothideomycetidae</taxon>
        <taxon>Dothideales</taxon>
        <taxon>Saccotheciaceae</taxon>
        <taxon>Aureobasidium</taxon>
    </lineage>
</organism>
<proteinExistence type="predicted"/>
<feature type="compositionally biased region" description="Pro residues" evidence="1">
    <location>
        <begin position="20"/>
        <end position="32"/>
    </location>
</feature>
<feature type="region of interest" description="Disordered" evidence="1">
    <location>
        <begin position="183"/>
        <end position="221"/>
    </location>
</feature>
<name>A0A4S9CA79_AURPU</name>
<evidence type="ECO:0000313" key="2">
    <source>
        <dbReference type="EMBL" id="THX03529.1"/>
    </source>
</evidence>